<evidence type="ECO:0000313" key="1">
    <source>
        <dbReference type="Proteomes" id="UP000887565"/>
    </source>
</evidence>
<proteinExistence type="predicted"/>
<organism evidence="1 2">
    <name type="scientific">Romanomermis culicivorax</name>
    <name type="common">Nematode worm</name>
    <dbReference type="NCBI Taxonomy" id="13658"/>
    <lineage>
        <taxon>Eukaryota</taxon>
        <taxon>Metazoa</taxon>
        <taxon>Ecdysozoa</taxon>
        <taxon>Nematoda</taxon>
        <taxon>Enoplea</taxon>
        <taxon>Dorylaimia</taxon>
        <taxon>Mermithida</taxon>
        <taxon>Mermithoidea</taxon>
        <taxon>Mermithidae</taxon>
        <taxon>Romanomermis</taxon>
    </lineage>
</organism>
<name>A0A915JKF0_ROMCU</name>
<dbReference type="AlphaFoldDB" id="A0A915JKF0"/>
<accession>A0A915JKF0</accession>
<evidence type="ECO:0000313" key="2">
    <source>
        <dbReference type="WBParaSite" id="nRc.2.0.1.t26645-RA"/>
    </source>
</evidence>
<protein>
    <submittedName>
        <fullName evidence="2">Uncharacterized protein</fullName>
    </submittedName>
</protein>
<dbReference type="WBParaSite" id="nRc.2.0.1.t26645-RA">
    <property type="protein sequence ID" value="nRc.2.0.1.t26645-RA"/>
    <property type="gene ID" value="nRc.2.0.1.g26645"/>
</dbReference>
<keyword evidence="1" id="KW-1185">Reference proteome</keyword>
<reference evidence="2" key="1">
    <citation type="submission" date="2022-11" db="UniProtKB">
        <authorList>
            <consortium name="WormBaseParasite"/>
        </authorList>
    </citation>
    <scope>IDENTIFICATION</scope>
</reference>
<dbReference type="Proteomes" id="UP000887565">
    <property type="component" value="Unplaced"/>
</dbReference>
<sequence>MEAEVVRILIENIQTKTPHLDSSSGADLPLKHRHDVKNAPTLSCMNKLTSKFLHLHRIEIPNFVIDQYARAVFETAGILATKDDHTVCIDTAAFLDGHAGGHNRIRRLDQILLKDSKINSLSKGFRHTSLLFLENRVSITCSHTPERKWNGDTKCAKKLGQPEVTRFDSNSILRDKREINRQKTIVRSDVNVAADVAEFPRTPGMGHESTKIGHGHEALYSVCCTKFHCVPSSSNQWMQDRAAISDTMAGWFGSGKSLGDHSQWNGMGGDQMLNDIARIIEIDFLISNKTTFVETPTAASLISNLNFESVKFPVYHRKTIFCGGGFWNKLGKSSIIIP</sequence>